<dbReference type="PANTHER" id="PTHR43873">
    <property type="entry name" value="COBYRINATE A,C-DIAMIDE SYNTHASE"/>
    <property type="match status" value="1"/>
</dbReference>
<accession>A0A178YF16</accession>
<dbReference type="InterPro" id="IPR004484">
    <property type="entry name" value="CbiA/CobB_synth"/>
</dbReference>
<evidence type="ECO:0000256" key="3">
    <source>
        <dbReference type="ARBA" id="ARBA00022573"/>
    </source>
</evidence>
<evidence type="ECO:0000259" key="11">
    <source>
        <dbReference type="Pfam" id="PF07685"/>
    </source>
</evidence>
<dbReference type="PROSITE" id="PS51274">
    <property type="entry name" value="GATASE_COBBQ"/>
    <property type="match status" value="1"/>
</dbReference>
<evidence type="ECO:0000313" key="13">
    <source>
        <dbReference type="Proteomes" id="UP000078507"/>
    </source>
</evidence>
<keyword evidence="7 9" id="KW-0460">Magnesium</keyword>
<dbReference type="GO" id="GO:0042242">
    <property type="term" value="F:cobyrinic acid a,c-diamide synthase activity"/>
    <property type="evidence" value="ECO:0007669"/>
    <property type="project" value="InterPro"/>
</dbReference>
<dbReference type="Pfam" id="PF07685">
    <property type="entry name" value="GATase_3"/>
    <property type="match status" value="1"/>
</dbReference>
<dbReference type="Proteomes" id="UP000078507">
    <property type="component" value="Unassembled WGS sequence"/>
</dbReference>
<proteinExistence type="inferred from homology"/>
<comment type="function">
    <text evidence="9">Catalyzes the ATP-dependent amidation of the two carboxylate groups at positions a and c of hydrogenobyrinate, using either L-glutamine or ammonia as the nitrogen source.</text>
</comment>
<evidence type="ECO:0000259" key="10">
    <source>
        <dbReference type="Pfam" id="PF01656"/>
    </source>
</evidence>
<feature type="domain" description="CobB/CobQ-like glutamine amidotransferase" evidence="11">
    <location>
        <begin position="242"/>
        <end position="427"/>
    </location>
</feature>
<evidence type="ECO:0000256" key="6">
    <source>
        <dbReference type="ARBA" id="ARBA00022840"/>
    </source>
</evidence>
<evidence type="ECO:0000256" key="7">
    <source>
        <dbReference type="ARBA" id="ARBA00022842"/>
    </source>
</evidence>
<dbReference type="InterPro" id="IPR029062">
    <property type="entry name" value="Class_I_gatase-like"/>
</dbReference>
<feature type="domain" description="CobQ/CobB/MinD/ParA nucleotide binding" evidence="10">
    <location>
        <begin position="4"/>
        <end position="187"/>
    </location>
</feature>
<dbReference type="InterPro" id="IPR027417">
    <property type="entry name" value="P-loop_NTPase"/>
</dbReference>
<dbReference type="EMBL" id="LNQB01000070">
    <property type="protein sequence ID" value="OAP45876.1"/>
    <property type="molecule type" value="Genomic_DNA"/>
</dbReference>
<dbReference type="NCBIfam" id="TIGR00379">
    <property type="entry name" value="cobB"/>
    <property type="match status" value="1"/>
</dbReference>
<name>A0A178YF16_SINSA</name>
<protein>
    <recommendedName>
        <fullName evidence="9">Hydrogenobyrinate a,c-diamide synthase</fullName>
        <ecNumber evidence="9">6.3.5.9</ecNumber>
    </recommendedName>
    <alternativeName>
        <fullName evidence="9">Hydrogenobyrinic acid a,c-diamide synthase</fullName>
    </alternativeName>
</protein>
<gene>
    <name evidence="9" type="primary">cobB</name>
    <name evidence="12" type="ORF">ATB98_04255</name>
</gene>
<evidence type="ECO:0000313" key="12">
    <source>
        <dbReference type="EMBL" id="OAP45876.1"/>
    </source>
</evidence>
<dbReference type="SUPFAM" id="SSF52540">
    <property type="entry name" value="P-loop containing nucleoside triphosphate hydrolases"/>
    <property type="match status" value="1"/>
</dbReference>
<comment type="cofactor">
    <cofactor evidence="1 9">
        <name>Mg(2+)</name>
        <dbReference type="ChEBI" id="CHEBI:18420"/>
    </cofactor>
</comment>
<dbReference type="EC" id="6.3.5.9" evidence="9"/>
<keyword evidence="8 9" id="KW-0315">Glutamine amidotransferase</keyword>
<evidence type="ECO:0000256" key="9">
    <source>
        <dbReference type="HAMAP-Rule" id="MF_00027"/>
    </source>
</evidence>
<comment type="catalytic activity">
    <reaction evidence="9">
        <text>hydrogenobyrinate + 2 L-glutamine + 2 ATP + 2 H2O = hydrogenobyrinate a,c-diamide + 2 L-glutamate + 2 ADP + 2 phosphate + 2 H(+)</text>
        <dbReference type="Rhea" id="RHEA:12544"/>
        <dbReference type="ChEBI" id="CHEBI:15377"/>
        <dbReference type="ChEBI" id="CHEBI:15378"/>
        <dbReference type="ChEBI" id="CHEBI:29985"/>
        <dbReference type="ChEBI" id="CHEBI:30616"/>
        <dbReference type="ChEBI" id="CHEBI:43474"/>
        <dbReference type="ChEBI" id="CHEBI:58359"/>
        <dbReference type="ChEBI" id="CHEBI:77873"/>
        <dbReference type="ChEBI" id="CHEBI:77874"/>
        <dbReference type="ChEBI" id="CHEBI:456216"/>
        <dbReference type="EC" id="6.3.5.9"/>
    </reaction>
</comment>
<dbReference type="NCBIfam" id="NF002204">
    <property type="entry name" value="PRK01077.1"/>
    <property type="match status" value="1"/>
</dbReference>
<dbReference type="Pfam" id="PF01656">
    <property type="entry name" value="CbiA"/>
    <property type="match status" value="1"/>
</dbReference>
<evidence type="ECO:0000256" key="8">
    <source>
        <dbReference type="ARBA" id="ARBA00022962"/>
    </source>
</evidence>
<dbReference type="GO" id="GO:0009236">
    <property type="term" value="P:cobalamin biosynthetic process"/>
    <property type="evidence" value="ECO:0007669"/>
    <property type="project" value="UniProtKB-UniRule"/>
</dbReference>
<keyword evidence="5 9" id="KW-0547">Nucleotide-binding</keyword>
<keyword evidence="4 9" id="KW-0436">Ligase</keyword>
<evidence type="ECO:0000256" key="1">
    <source>
        <dbReference type="ARBA" id="ARBA00001946"/>
    </source>
</evidence>
<dbReference type="GO" id="GO:0043802">
    <property type="term" value="F:hydrogenobyrinic acid a,c-diamide synthase (glutamine-hydrolysing) activity"/>
    <property type="evidence" value="ECO:0007669"/>
    <property type="project" value="UniProtKB-UniRule"/>
</dbReference>
<feature type="active site" description="Nucleophile" evidence="9">
    <location>
        <position position="325"/>
    </location>
</feature>
<dbReference type="GO" id="GO:0005524">
    <property type="term" value="F:ATP binding"/>
    <property type="evidence" value="ECO:0007669"/>
    <property type="project" value="UniProtKB-UniRule"/>
</dbReference>
<dbReference type="InterPro" id="IPR002586">
    <property type="entry name" value="CobQ/CobB/MinD/ParA_Nub-bd_dom"/>
</dbReference>
<comment type="caution">
    <text evidence="12">The sequence shown here is derived from an EMBL/GenBank/DDBJ whole genome shotgun (WGS) entry which is preliminary data.</text>
</comment>
<dbReference type="HAMAP" id="MF_00027">
    <property type="entry name" value="CobB_CbiA"/>
    <property type="match status" value="1"/>
</dbReference>
<feature type="site" description="Increases nucleophilicity of active site Cys" evidence="9">
    <location>
        <position position="425"/>
    </location>
</feature>
<comment type="miscellaneous">
    <text evidence="9">The a and c carboxylates of hydrogenobyrinate are activated for nucleophilic attack via formation of a phosphorylated intermediate by ATP. CobB catalyzes first the amidation of the c-carboxylate, and then that of the a-carboxylate.</text>
</comment>
<dbReference type="AlphaFoldDB" id="A0A178YF16"/>
<keyword evidence="13" id="KW-1185">Reference proteome</keyword>
<reference evidence="12 13" key="1">
    <citation type="submission" date="2015-11" db="EMBL/GenBank/DDBJ databases">
        <title>Ensifer anhuiense sp. nov., an effective nitrogen fixation bacterium with Glycine soja.</title>
        <authorList>
            <person name="Yan H."/>
            <person name="Chen W."/>
        </authorList>
    </citation>
    <scope>NUCLEOTIDE SEQUENCE [LARGE SCALE GENOMIC DNA]</scope>
    <source>
        <strain evidence="12 13">LMG 7837</strain>
    </source>
</reference>
<comment type="similarity">
    <text evidence="2">Belongs to the CobB/CobQ family. CobQ subfamily.</text>
</comment>
<comment type="similarity">
    <text evidence="9">Belongs to the CobB/CbiA family.</text>
</comment>
<keyword evidence="6 9" id="KW-0067">ATP-binding</keyword>
<dbReference type="PANTHER" id="PTHR43873:SF1">
    <property type="entry name" value="COBYRINATE A,C-DIAMIDE SYNTHASE"/>
    <property type="match status" value="1"/>
</dbReference>
<dbReference type="Gene3D" id="3.40.50.880">
    <property type="match status" value="1"/>
</dbReference>
<dbReference type="InterPro" id="IPR011698">
    <property type="entry name" value="GATase_3"/>
</dbReference>
<comment type="domain">
    <text evidence="9">Comprises of two domains. The C-terminal domain contains the binding site for glutamine and catalyzes the hydrolysis of this substrate to glutamate and ammonia. The N-terminal domain is anticipated to bind ATP and hydrogenobyrinate and catalyzes the ultimate synthesis of the diamide product. The ammonia produced via the glutaminase domain is probably translocated to the adjacent domain via a molecular tunnel, where it reacts with an activated intermediate.</text>
</comment>
<evidence type="ECO:0000256" key="2">
    <source>
        <dbReference type="ARBA" id="ARBA00006205"/>
    </source>
</evidence>
<keyword evidence="3 9" id="KW-0169">Cobalamin biosynthesis</keyword>
<dbReference type="UniPathway" id="UPA00148">
    <property type="reaction ID" value="UER00220"/>
</dbReference>
<dbReference type="OrthoDB" id="9764035at2"/>
<organism evidence="12 13">
    <name type="scientific">Sinorhizobium saheli</name>
    <dbReference type="NCBI Taxonomy" id="36856"/>
    <lineage>
        <taxon>Bacteria</taxon>
        <taxon>Pseudomonadati</taxon>
        <taxon>Pseudomonadota</taxon>
        <taxon>Alphaproteobacteria</taxon>
        <taxon>Hyphomicrobiales</taxon>
        <taxon>Rhizobiaceae</taxon>
        <taxon>Sinorhizobium/Ensifer group</taxon>
        <taxon>Sinorhizobium</taxon>
    </lineage>
</organism>
<dbReference type="RefSeq" id="WP_066873407.1">
    <property type="nucleotide sequence ID" value="NZ_LNQB01000070.1"/>
</dbReference>
<dbReference type="STRING" id="36856.ATB98_04255"/>
<evidence type="ECO:0000256" key="4">
    <source>
        <dbReference type="ARBA" id="ARBA00022598"/>
    </source>
</evidence>
<dbReference type="SUPFAM" id="SSF52317">
    <property type="entry name" value="Class I glutamine amidotransferase-like"/>
    <property type="match status" value="1"/>
</dbReference>
<dbReference type="Gene3D" id="3.40.50.300">
    <property type="entry name" value="P-loop containing nucleotide triphosphate hydrolases"/>
    <property type="match status" value="1"/>
</dbReference>
<sequence>MNGLMIAAPSSGSGKTTVTLGLMRALKRRGVLIAPGKAGPDYIDPAFHAAASGKPCFNYDPWAMRRDLLLDNAATAAEDGSMLVVEAMMGLFDGAADGSGSPADLAAALGLAVILVVDCARLSHSVAALVRGYAAHRDDIRVAGVILNKVGSDRHETMLRDALDQLGVSIFGVLRQDSALQLPERHLGLVQAREHTALEVFIDHAAARVASGCHLEAIQAAAAPLRARPTTGAKRLKPLGQRIAVARDVAFAFCYEHLLSGWRGQGAEISFFSPLEDEAPEAGAEAIYLPGGYPELHAGQLAAASRFRGAMRSAAGQGTRIFGECGGYMALGEGLVAADGRGYEMLGLLPLVTSFAERKRHLGYRRVTPLDNAYFDGPMTAHEFHYATIVSEGAAEPLFAVEDAAGLDLGRAGLRRGHVAGSFMHLIDLSE</sequence>
<evidence type="ECO:0000256" key="5">
    <source>
        <dbReference type="ARBA" id="ARBA00022741"/>
    </source>
</evidence>
<comment type="pathway">
    <text evidence="9">Cofactor biosynthesis; adenosylcobalamin biosynthesis; cob(II)yrinate a,c-diamide from precorrin-2 (aerobic route): step 9/10.</text>
</comment>